<reference evidence="6" key="1">
    <citation type="submission" date="2017-01" db="EMBL/GenBank/DDBJ databases">
        <title>Comparative genomics of anhydrobiosis in the tardigrade Hypsibius dujardini.</title>
        <authorList>
            <person name="Yoshida Y."/>
            <person name="Koutsovoulos G."/>
            <person name="Laetsch D."/>
            <person name="Stevens L."/>
            <person name="Kumar S."/>
            <person name="Horikawa D."/>
            <person name="Ishino K."/>
            <person name="Komine S."/>
            <person name="Tomita M."/>
            <person name="Blaxter M."/>
            <person name="Arakawa K."/>
        </authorList>
    </citation>
    <scope>NUCLEOTIDE SEQUENCE [LARGE SCALE GENOMIC DNA]</scope>
    <source>
        <strain evidence="6">Z151</strain>
    </source>
</reference>
<evidence type="ECO:0000256" key="3">
    <source>
        <dbReference type="ARBA" id="ARBA00022801"/>
    </source>
</evidence>
<accession>A0A9X6NKC9</accession>
<dbReference type="PANTHER" id="PTHR12378:SF7">
    <property type="entry name" value="DESUMOYLATING ISOPEPTIDASE 1"/>
    <property type="match status" value="1"/>
</dbReference>
<evidence type="ECO:0000313" key="5">
    <source>
        <dbReference type="EMBL" id="OWA54248.1"/>
    </source>
</evidence>
<gene>
    <name evidence="5" type="ORF">BV898_18659</name>
</gene>
<dbReference type="GO" id="GO:0070646">
    <property type="term" value="P:protein modification by small protein removal"/>
    <property type="evidence" value="ECO:0007669"/>
    <property type="project" value="TreeGrafter"/>
</dbReference>
<keyword evidence="2" id="KW-0645">Protease</keyword>
<comment type="caution">
    <text evidence="5">The sequence shown here is derived from an EMBL/GenBank/DDBJ whole genome shotgun (WGS) entry which is preliminary data.</text>
</comment>
<dbReference type="PANTHER" id="PTHR12378">
    <property type="entry name" value="DESUMOYLATING ISOPEPTIDASE"/>
    <property type="match status" value="1"/>
</dbReference>
<organism evidence="5 6">
    <name type="scientific">Hypsibius exemplaris</name>
    <name type="common">Freshwater tardigrade</name>
    <dbReference type="NCBI Taxonomy" id="2072580"/>
    <lineage>
        <taxon>Eukaryota</taxon>
        <taxon>Metazoa</taxon>
        <taxon>Ecdysozoa</taxon>
        <taxon>Tardigrada</taxon>
        <taxon>Eutardigrada</taxon>
        <taxon>Parachela</taxon>
        <taxon>Hypsibioidea</taxon>
        <taxon>Hypsibiidae</taxon>
        <taxon>Hypsibius</taxon>
    </lineage>
</organism>
<evidence type="ECO:0000259" key="4">
    <source>
        <dbReference type="PROSITE" id="PS51858"/>
    </source>
</evidence>
<dbReference type="EMBL" id="MTYJ01000385">
    <property type="protein sequence ID" value="OWA54248.1"/>
    <property type="molecule type" value="Genomic_DNA"/>
</dbReference>
<feature type="domain" description="PPPDE" evidence="4">
    <location>
        <begin position="5"/>
        <end position="75"/>
    </location>
</feature>
<evidence type="ECO:0000256" key="1">
    <source>
        <dbReference type="ARBA" id="ARBA00008140"/>
    </source>
</evidence>
<protein>
    <recommendedName>
        <fullName evidence="4">PPPDE domain-containing protein</fullName>
    </recommendedName>
</protein>
<dbReference type="SMART" id="SM01179">
    <property type="entry name" value="DUF862"/>
    <property type="match status" value="1"/>
</dbReference>
<keyword evidence="3" id="KW-0378">Hydrolase</keyword>
<proteinExistence type="inferred from homology"/>
<dbReference type="InterPro" id="IPR042266">
    <property type="entry name" value="PPPDE_sf"/>
</dbReference>
<dbReference type="Gene3D" id="3.90.1720.30">
    <property type="entry name" value="PPPDE domains"/>
    <property type="match status" value="1"/>
</dbReference>
<dbReference type="OrthoDB" id="21221at2759"/>
<name>A0A9X6NKC9_HYPEX</name>
<dbReference type="AlphaFoldDB" id="A0A9X6NKC9"/>
<dbReference type="PROSITE" id="PS51858">
    <property type="entry name" value="PPPDE"/>
    <property type="match status" value="1"/>
</dbReference>
<evidence type="ECO:0000256" key="2">
    <source>
        <dbReference type="ARBA" id="ARBA00022670"/>
    </source>
</evidence>
<sequence>MDEDTPVKVHIYDLTKGMARQFSQMFIGKHLDGVWHTGVVAYGQEFFFGGQGIESCPPLLICVISFSMNEYQKEA</sequence>
<dbReference type="GO" id="GO:0008233">
    <property type="term" value="F:peptidase activity"/>
    <property type="evidence" value="ECO:0007669"/>
    <property type="project" value="UniProtKB-KW"/>
</dbReference>
<keyword evidence="6" id="KW-1185">Reference proteome</keyword>
<evidence type="ECO:0000313" key="6">
    <source>
        <dbReference type="Proteomes" id="UP000192578"/>
    </source>
</evidence>
<dbReference type="InterPro" id="IPR008580">
    <property type="entry name" value="PPPDE_dom"/>
</dbReference>
<dbReference type="Proteomes" id="UP000192578">
    <property type="component" value="Unassembled WGS sequence"/>
</dbReference>
<dbReference type="GO" id="GO:0006508">
    <property type="term" value="P:proteolysis"/>
    <property type="evidence" value="ECO:0007669"/>
    <property type="project" value="UniProtKB-KW"/>
</dbReference>
<dbReference type="Pfam" id="PF05903">
    <property type="entry name" value="Peptidase_C97"/>
    <property type="match status" value="1"/>
</dbReference>
<comment type="similarity">
    <text evidence="1">Belongs to the DeSI family.</text>
</comment>